<dbReference type="EMBL" id="KV921928">
    <property type="protein sequence ID" value="ORE06168.1"/>
    <property type="molecule type" value="Genomic_DNA"/>
</dbReference>
<feature type="coiled-coil region" evidence="1">
    <location>
        <begin position="1"/>
        <end position="189"/>
    </location>
</feature>
<reference evidence="2" key="1">
    <citation type="journal article" date="2016" name="Proc. Natl. Acad. Sci. U.S.A.">
        <title>Lipid metabolic changes in an early divergent fungus govern the establishment of a mutualistic symbiosis with endobacteria.</title>
        <authorList>
            <person name="Lastovetsky O.A."/>
            <person name="Gaspar M.L."/>
            <person name="Mondo S.J."/>
            <person name="LaButti K.M."/>
            <person name="Sandor L."/>
            <person name="Grigoriev I.V."/>
            <person name="Henry S.A."/>
            <person name="Pawlowska T.E."/>
        </authorList>
    </citation>
    <scope>NUCLEOTIDE SEQUENCE [LARGE SCALE GENOMIC DNA]</scope>
    <source>
        <strain evidence="2">ATCC 52814</strain>
    </source>
</reference>
<evidence type="ECO:0000313" key="2">
    <source>
        <dbReference type="EMBL" id="ORE06168.1"/>
    </source>
</evidence>
<dbReference type="AlphaFoldDB" id="A0A1X0R2K5"/>
<feature type="coiled-coil region" evidence="1">
    <location>
        <begin position="246"/>
        <end position="287"/>
    </location>
</feature>
<accession>A0A1X0R2K5</accession>
<gene>
    <name evidence="2" type="ORF">BCV72DRAFT_127211</name>
</gene>
<proteinExistence type="predicted"/>
<dbReference type="Proteomes" id="UP000242414">
    <property type="component" value="Unassembled WGS sequence"/>
</dbReference>
<evidence type="ECO:0000256" key="1">
    <source>
        <dbReference type="SAM" id="Coils"/>
    </source>
</evidence>
<protein>
    <submittedName>
        <fullName evidence="2">Uncharacterized protein</fullName>
    </submittedName>
</protein>
<keyword evidence="1" id="KW-0175">Coiled coil</keyword>
<name>A0A1X0R2K5_RHIZD</name>
<dbReference type="VEuPathDB" id="FungiDB:BCV72DRAFT_127211"/>
<sequence length="397" mass="47478">MKDTNERQKQEIEELKKALQKLEQEKNQCENEKEDQRLQIQELEQLLEEERQTYEHNRQSLLNEAKIKDNLADIRIAGLEEDWKGKISDLQRALEEETRTLNELRLRHDAEISDLRFEHDTRLREKVEAINNEKRELALLVDQLREDLASVNQSLEEEREKYEERLTELQTEIAESERAKDEIKLLQQQTRMMVNRAQEDWTMKNEELKRIKDEQMIVRSAIAELLSRYMGEGAQITENTDLEPIIRAFQQNLDQFTAQANLTQENYENLEQEAADLNQRYQELLETHQEWRPIAIGMAEKLEDYRKMMLYEIINQFQIPADEAELNILSRKITPSEDDAAMWNEILQLASSIDHQNITRRLRKRVKEVHELARQYKKDYKELKGIKRNLIHRKTSI</sequence>
<organism evidence="2">
    <name type="scientific">Rhizopus microsporus var. microsporus</name>
    <dbReference type="NCBI Taxonomy" id="86635"/>
    <lineage>
        <taxon>Eukaryota</taxon>
        <taxon>Fungi</taxon>
        <taxon>Fungi incertae sedis</taxon>
        <taxon>Mucoromycota</taxon>
        <taxon>Mucoromycotina</taxon>
        <taxon>Mucoromycetes</taxon>
        <taxon>Mucorales</taxon>
        <taxon>Mucorineae</taxon>
        <taxon>Rhizopodaceae</taxon>
        <taxon>Rhizopus</taxon>
    </lineage>
</organism>
<dbReference type="OrthoDB" id="447953at2759"/>